<dbReference type="Gene3D" id="2.40.128.150">
    <property type="entry name" value="Cysteine proteinases"/>
    <property type="match status" value="1"/>
</dbReference>
<evidence type="ECO:0000256" key="1">
    <source>
        <dbReference type="ARBA" id="ARBA00006547"/>
    </source>
</evidence>
<keyword evidence="5" id="KW-1185">Reference proteome</keyword>
<dbReference type="InterPro" id="IPR038765">
    <property type="entry name" value="Papain-like_cys_pep_sf"/>
</dbReference>
<evidence type="ECO:0000313" key="4">
    <source>
        <dbReference type="EMBL" id="KAH8035442.1"/>
    </source>
</evidence>
<dbReference type="PRINTS" id="PR01543">
    <property type="entry name" value="ANATRNSFRASE"/>
</dbReference>
<dbReference type="Gene3D" id="3.30.2140.10">
    <property type="entry name" value="Arylamine N-acetyltransferase"/>
    <property type="match status" value="1"/>
</dbReference>
<proteinExistence type="inferred from homology"/>
<dbReference type="InterPro" id="IPR001447">
    <property type="entry name" value="Arylamine_N-AcTrfase"/>
</dbReference>
<dbReference type="EC" id="2.3.1.5" evidence="2"/>
<dbReference type="AlphaFoldDB" id="A0A9J6EM52"/>
<keyword evidence="3" id="KW-0808">Transferase</keyword>
<dbReference type="VEuPathDB" id="VectorBase:LOC119181581"/>
<accession>A0A9J6EM52</accession>
<protein>
    <recommendedName>
        <fullName evidence="2">arylamine N-acetyltransferase</fullName>
        <ecNumber evidence="2">2.3.1.5</ecNumber>
    </recommendedName>
</protein>
<comment type="similarity">
    <text evidence="1 3">Belongs to the arylamine N-acetyltransferase family.</text>
</comment>
<dbReference type="GO" id="GO:0004060">
    <property type="term" value="F:arylamine N-acetyltransferase activity"/>
    <property type="evidence" value="ECO:0007669"/>
    <property type="project" value="UniProtKB-EC"/>
</dbReference>
<evidence type="ECO:0000256" key="2">
    <source>
        <dbReference type="ARBA" id="ARBA00012701"/>
    </source>
</evidence>
<evidence type="ECO:0000313" key="5">
    <source>
        <dbReference type="Proteomes" id="UP000821866"/>
    </source>
</evidence>
<reference evidence="4" key="2">
    <citation type="submission" date="2021-09" db="EMBL/GenBank/DDBJ databases">
        <authorList>
            <person name="Jia N."/>
            <person name="Wang J."/>
            <person name="Shi W."/>
            <person name="Du L."/>
            <person name="Sun Y."/>
            <person name="Zhan W."/>
            <person name="Jiang J."/>
            <person name="Wang Q."/>
            <person name="Zhang B."/>
            <person name="Ji P."/>
            <person name="Sakyi L.B."/>
            <person name="Cui X."/>
            <person name="Yuan T."/>
            <person name="Jiang B."/>
            <person name="Yang W."/>
            <person name="Lam T.T.-Y."/>
            <person name="Chang Q."/>
            <person name="Ding S."/>
            <person name="Wang X."/>
            <person name="Zhu J."/>
            <person name="Ruan X."/>
            <person name="Zhao L."/>
            <person name="Wei J."/>
            <person name="Que T."/>
            <person name="Du C."/>
            <person name="Cheng J."/>
            <person name="Dai P."/>
            <person name="Han X."/>
            <person name="Huang E."/>
            <person name="Gao Y."/>
            <person name="Liu J."/>
            <person name="Shao H."/>
            <person name="Ye R."/>
            <person name="Li L."/>
            <person name="Wei W."/>
            <person name="Wang X."/>
            <person name="Wang C."/>
            <person name="Huo Q."/>
            <person name="Li W."/>
            <person name="Guo W."/>
            <person name="Chen H."/>
            <person name="Chen S."/>
            <person name="Zhou L."/>
            <person name="Zhou L."/>
            <person name="Ni X."/>
            <person name="Tian J."/>
            <person name="Zhou Y."/>
            <person name="Sheng Y."/>
            <person name="Liu T."/>
            <person name="Pan Y."/>
            <person name="Xia L."/>
            <person name="Li J."/>
            <person name="Zhao F."/>
            <person name="Cao W."/>
        </authorList>
    </citation>
    <scope>NUCLEOTIDE SEQUENCE</scope>
    <source>
        <strain evidence="4">Rmic-2018</strain>
        <tissue evidence="4">Larvae</tissue>
    </source>
</reference>
<dbReference type="Pfam" id="PF00797">
    <property type="entry name" value="Acetyltransf_2"/>
    <property type="match status" value="1"/>
</dbReference>
<sequence>MQKLVPFLQHLHSSASTRPRWSEQVAVAMASVSFFSTTPNLVRNSEYGESFEHPDPELFAVAAKRKIDWSSNRMGLLSDRQLRLYLDVLRLELSALREVNLATLNILIKAHVEQIPFQGIDAFTGNQLLLDDDSVFHKVIMQRRGGYCFELNSVFGRLLLTLGFKIHMRAARTRWGRPVNTPLTPLGHLLFCVDLGNEGQHFADVGFGGPNPFKAVPVEGEAEPYRVQRLDEEGNTEVAIKSTGRKGASVSWRPIYHVFPHPQKWIDFMPQNWYVTLHPRSLFRHVLMVGRFVDNSWLTLVNGRFCRRSISGQVKQHHISDVDEVIRLFDTEFALKLNTDMDLHFLRSKLIARFRN</sequence>
<name>A0A9J6EM52_RHIMP</name>
<gene>
    <name evidence="4" type="ORF">HPB51_005630</name>
</gene>
<dbReference type="PANTHER" id="PTHR11786">
    <property type="entry name" value="N-HYDROXYARYLAMINE O-ACETYLTRANSFERASE"/>
    <property type="match status" value="1"/>
</dbReference>
<dbReference type="PANTHER" id="PTHR11786:SF0">
    <property type="entry name" value="ARYLAMINE N-ACETYLTRANSFERASE 4-RELATED"/>
    <property type="match status" value="1"/>
</dbReference>
<evidence type="ECO:0000256" key="3">
    <source>
        <dbReference type="RuleBase" id="RU003452"/>
    </source>
</evidence>
<reference evidence="4" key="1">
    <citation type="journal article" date="2020" name="Cell">
        <title>Large-Scale Comparative Analyses of Tick Genomes Elucidate Their Genetic Diversity and Vector Capacities.</title>
        <authorList>
            <consortium name="Tick Genome and Microbiome Consortium (TIGMIC)"/>
            <person name="Jia N."/>
            <person name="Wang J."/>
            <person name="Shi W."/>
            <person name="Du L."/>
            <person name="Sun Y."/>
            <person name="Zhan W."/>
            <person name="Jiang J.F."/>
            <person name="Wang Q."/>
            <person name="Zhang B."/>
            <person name="Ji P."/>
            <person name="Bell-Sakyi L."/>
            <person name="Cui X.M."/>
            <person name="Yuan T.T."/>
            <person name="Jiang B.G."/>
            <person name="Yang W.F."/>
            <person name="Lam T.T."/>
            <person name="Chang Q.C."/>
            <person name="Ding S.J."/>
            <person name="Wang X.J."/>
            <person name="Zhu J.G."/>
            <person name="Ruan X.D."/>
            <person name="Zhao L."/>
            <person name="Wei J.T."/>
            <person name="Ye R.Z."/>
            <person name="Que T.C."/>
            <person name="Du C.H."/>
            <person name="Zhou Y.H."/>
            <person name="Cheng J.X."/>
            <person name="Dai P.F."/>
            <person name="Guo W.B."/>
            <person name="Han X.H."/>
            <person name="Huang E.J."/>
            <person name="Li L.F."/>
            <person name="Wei W."/>
            <person name="Gao Y.C."/>
            <person name="Liu J.Z."/>
            <person name="Shao H.Z."/>
            <person name="Wang X."/>
            <person name="Wang C.C."/>
            <person name="Yang T.C."/>
            <person name="Huo Q.B."/>
            <person name="Li W."/>
            <person name="Chen H.Y."/>
            <person name="Chen S.E."/>
            <person name="Zhou L.G."/>
            <person name="Ni X.B."/>
            <person name="Tian J.H."/>
            <person name="Sheng Y."/>
            <person name="Liu T."/>
            <person name="Pan Y.S."/>
            <person name="Xia L.Y."/>
            <person name="Li J."/>
            <person name="Zhao F."/>
            <person name="Cao W.C."/>
        </authorList>
    </citation>
    <scope>NUCLEOTIDE SEQUENCE</scope>
    <source>
        <strain evidence="4">Rmic-2018</strain>
    </source>
</reference>
<organism evidence="4 5">
    <name type="scientific">Rhipicephalus microplus</name>
    <name type="common">Cattle tick</name>
    <name type="synonym">Boophilus microplus</name>
    <dbReference type="NCBI Taxonomy" id="6941"/>
    <lineage>
        <taxon>Eukaryota</taxon>
        <taxon>Metazoa</taxon>
        <taxon>Ecdysozoa</taxon>
        <taxon>Arthropoda</taxon>
        <taxon>Chelicerata</taxon>
        <taxon>Arachnida</taxon>
        <taxon>Acari</taxon>
        <taxon>Parasitiformes</taxon>
        <taxon>Ixodida</taxon>
        <taxon>Ixodoidea</taxon>
        <taxon>Ixodidae</taxon>
        <taxon>Rhipicephalinae</taxon>
        <taxon>Rhipicephalus</taxon>
        <taxon>Boophilus</taxon>
    </lineage>
</organism>
<dbReference type="EMBL" id="JABSTU010000003">
    <property type="protein sequence ID" value="KAH8035442.1"/>
    <property type="molecule type" value="Genomic_DNA"/>
</dbReference>
<comment type="caution">
    <text evidence="4">The sequence shown here is derived from an EMBL/GenBank/DDBJ whole genome shotgun (WGS) entry which is preliminary data.</text>
</comment>
<dbReference type="Proteomes" id="UP000821866">
    <property type="component" value="Chromosome 11"/>
</dbReference>
<keyword evidence="3" id="KW-0012">Acyltransferase</keyword>
<dbReference type="SUPFAM" id="SSF54001">
    <property type="entry name" value="Cysteine proteinases"/>
    <property type="match status" value="1"/>
</dbReference>